<reference evidence="17" key="2">
    <citation type="submission" date="2014-03" db="EMBL/GenBank/DDBJ databases">
        <title>The whipworm genome and dual-species transcriptomics of an intimate host-pathogen interaction.</title>
        <authorList>
            <person name="Foth B.J."/>
            <person name="Tsai I.J."/>
            <person name="Reid A.J."/>
            <person name="Bancroft A.J."/>
            <person name="Nichol S."/>
            <person name="Tracey A."/>
            <person name="Holroyd N."/>
            <person name="Cotton J.A."/>
            <person name="Stanley E.J."/>
            <person name="Zarowiecki M."/>
            <person name="Liu J.Z."/>
            <person name="Huckvale T."/>
            <person name="Cooper P.J."/>
            <person name="Grencis R.K."/>
            <person name="Berriman M."/>
        </authorList>
    </citation>
    <scope>NUCLEOTIDE SEQUENCE [LARGE SCALE GENOMIC DNA]</scope>
</reference>
<dbReference type="PRINTS" id="PR00047">
    <property type="entry name" value="STROIDFINGER"/>
</dbReference>
<dbReference type="AlphaFoldDB" id="A0A077ZCR4"/>
<evidence type="ECO:0000256" key="14">
    <source>
        <dbReference type="RuleBase" id="RU004334"/>
    </source>
</evidence>
<protein>
    <recommendedName>
        <fullName evidence="1">Ecdysone receptor</fullName>
    </recommendedName>
    <alternativeName>
        <fullName evidence="10">20-hydroxy-ecdysone receptor</fullName>
    </alternativeName>
    <alternativeName>
        <fullName evidence="11">EcRH</fullName>
    </alternativeName>
    <alternativeName>
        <fullName evidence="12">Ecdysteroid receptor</fullName>
    </alternativeName>
    <alternativeName>
        <fullName evidence="13">Nuclear receptor subfamily 1 group H member 1</fullName>
    </alternativeName>
</protein>
<keyword evidence="3 14" id="KW-0863">Zinc-finger</keyword>
<dbReference type="GO" id="GO:0004879">
    <property type="term" value="F:nuclear receptor activity"/>
    <property type="evidence" value="ECO:0007669"/>
    <property type="project" value="InterPro"/>
</dbReference>
<accession>A0A077ZCR4</accession>
<dbReference type="GO" id="GO:0000122">
    <property type="term" value="P:negative regulation of transcription by RNA polymerase II"/>
    <property type="evidence" value="ECO:0007669"/>
    <property type="project" value="TreeGrafter"/>
</dbReference>
<dbReference type="GO" id="GO:0045944">
    <property type="term" value="P:positive regulation of transcription by RNA polymerase II"/>
    <property type="evidence" value="ECO:0007669"/>
    <property type="project" value="TreeGrafter"/>
</dbReference>
<comment type="similarity">
    <text evidence="14">Belongs to the nuclear hormone receptor family.</text>
</comment>
<feature type="domain" description="Nuclear receptor" evidence="15">
    <location>
        <begin position="258"/>
        <end position="333"/>
    </location>
</feature>
<evidence type="ECO:0000259" key="16">
    <source>
        <dbReference type="PROSITE" id="PS51843"/>
    </source>
</evidence>
<keyword evidence="8 14" id="KW-0675">Receptor</keyword>
<evidence type="ECO:0000256" key="4">
    <source>
        <dbReference type="ARBA" id="ARBA00022833"/>
    </source>
</evidence>
<dbReference type="FunFam" id="3.30.50.10:FF:000031">
    <property type="entry name" value="Ecdysone receptor A1"/>
    <property type="match status" value="1"/>
</dbReference>
<proteinExistence type="inferred from homology"/>
<dbReference type="InterPro" id="IPR003069">
    <property type="entry name" value="Ecdystd_rcpt"/>
</dbReference>
<dbReference type="GO" id="GO:0035100">
    <property type="term" value="F:ecdysone binding"/>
    <property type="evidence" value="ECO:0007669"/>
    <property type="project" value="InterPro"/>
</dbReference>
<dbReference type="Gene3D" id="3.30.50.10">
    <property type="entry name" value="Erythroid Transcription Factor GATA-1, subunit A"/>
    <property type="match status" value="1"/>
</dbReference>
<evidence type="ECO:0000256" key="6">
    <source>
        <dbReference type="ARBA" id="ARBA00023125"/>
    </source>
</evidence>
<dbReference type="SUPFAM" id="SSF48508">
    <property type="entry name" value="Nuclear receptor ligand-binding domain"/>
    <property type="match status" value="1"/>
</dbReference>
<dbReference type="InterPro" id="IPR013088">
    <property type="entry name" value="Znf_NHR/GATA"/>
</dbReference>
<dbReference type="OrthoDB" id="5771769at2759"/>
<dbReference type="InterPro" id="IPR035500">
    <property type="entry name" value="NHR-like_dom_sf"/>
</dbReference>
<keyword evidence="4 14" id="KW-0862">Zinc</keyword>
<evidence type="ECO:0000259" key="15">
    <source>
        <dbReference type="PROSITE" id="PS51030"/>
    </source>
</evidence>
<dbReference type="GO" id="GO:0000978">
    <property type="term" value="F:RNA polymerase II cis-regulatory region sequence-specific DNA binding"/>
    <property type="evidence" value="ECO:0007669"/>
    <property type="project" value="TreeGrafter"/>
</dbReference>
<dbReference type="GO" id="GO:0030154">
    <property type="term" value="P:cell differentiation"/>
    <property type="evidence" value="ECO:0007669"/>
    <property type="project" value="TreeGrafter"/>
</dbReference>
<dbReference type="GO" id="GO:0090575">
    <property type="term" value="C:RNA polymerase II transcription regulator complex"/>
    <property type="evidence" value="ECO:0007669"/>
    <property type="project" value="TreeGrafter"/>
</dbReference>
<evidence type="ECO:0000256" key="2">
    <source>
        <dbReference type="ARBA" id="ARBA00022723"/>
    </source>
</evidence>
<reference evidence="17" key="1">
    <citation type="submission" date="2014-01" db="EMBL/GenBank/DDBJ databases">
        <authorList>
            <person name="Aslett M."/>
        </authorList>
    </citation>
    <scope>NUCLEOTIDE SEQUENCE</scope>
</reference>
<feature type="domain" description="NR LBD" evidence="16">
    <location>
        <begin position="383"/>
        <end position="617"/>
    </location>
</feature>
<keyword evidence="6 14" id="KW-0238">DNA-binding</keyword>
<evidence type="ECO:0000256" key="9">
    <source>
        <dbReference type="ARBA" id="ARBA00023242"/>
    </source>
</evidence>
<keyword evidence="9 14" id="KW-0539">Nucleus</keyword>
<evidence type="ECO:0000313" key="18">
    <source>
        <dbReference type="Proteomes" id="UP000030665"/>
    </source>
</evidence>
<sequence length="754" mass="85009">MRNNLILAKFGPHRNVRDEPKQLADDPKCWRSGRYAKLYADFRIDLEPPLPVTDSHLEPVWSRFVGRVMRSNGWYSDEREKPKSINAAAKLTNSGFPTGSNMSSAGLTYQELPPMTAWAAPASEPSDHHHHQPVSMHDHRHSNHVEVNVPSTPFMASEPANGQYDVEESRIWSTCALIPSDVHEPHGIFHSKAAIMDQWYEPATANSTKATSVHNYPESIYSREVALYGNGTQTESRYKKRGSGYRMHGSNATGSSVEELCLVCGDKASGYHYNALTCEGCKGFFRRSITRKALYYCKYGGHCDIDMYMRRKCQACRLRKCLDVGMRPELVIPEEQCRIKRESKGKNKAACKVAEETTISSPQQVTSTESLSPLPAVYNLTPEQRELLHRVILCQEQFDVPSNEDLKDLSAMVEDCSSRSTNFQHLAELTILNVQLIYEFVKHLPGFVTLLPEDQSLLMKACSTEVLMLKTARRYDAKSDTIVLGNSHTSWAYNRQTYRQAGWGPATDAIFEFAKSLAKMRVDNAEFALLTAISVFSERPRLIEPRKVEDIQEVYTSTLQAYVEVHRSKNRNIFARLLMKLTDLRTLGSEHAELLFSLRLEHSIASVEHDHNSLVASNRPMANMRSPALGGNLQLYHKGSRFRFNHCHSFDSGSTDTPSSSYRVPNVRIKVEPIEDSKMGIDITRQTVSPDDRYKAPDEACGALYYADTPFVGGPDVYRLNKNLSIGQEDDLLHEAVSSTLGPMFKKDIHAAEQ</sequence>
<dbReference type="PRINTS" id="PR00398">
    <property type="entry name" value="STRDHORMONER"/>
</dbReference>
<dbReference type="SMART" id="SM00430">
    <property type="entry name" value="HOLI"/>
    <property type="match status" value="1"/>
</dbReference>
<dbReference type="CDD" id="cd07161">
    <property type="entry name" value="NR_DBD_EcR"/>
    <property type="match status" value="1"/>
</dbReference>
<dbReference type="GO" id="GO:0008270">
    <property type="term" value="F:zinc ion binding"/>
    <property type="evidence" value="ECO:0007669"/>
    <property type="project" value="UniProtKB-KW"/>
</dbReference>
<dbReference type="Proteomes" id="UP000030665">
    <property type="component" value="Unassembled WGS sequence"/>
</dbReference>
<dbReference type="SMART" id="SM00399">
    <property type="entry name" value="ZnF_C4"/>
    <property type="match status" value="1"/>
</dbReference>
<name>A0A077ZCR4_TRITR</name>
<dbReference type="PROSITE" id="PS00031">
    <property type="entry name" value="NUCLEAR_REC_DBD_1"/>
    <property type="match status" value="1"/>
</dbReference>
<dbReference type="InterPro" id="IPR001628">
    <property type="entry name" value="Znf_hrmn_rcpt"/>
</dbReference>
<dbReference type="PROSITE" id="PS51843">
    <property type="entry name" value="NR_LBD"/>
    <property type="match status" value="1"/>
</dbReference>
<evidence type="ECO:0000256" key="12">
    <source>
        <dbReference type="ARBA" id="ARBA00033003"/>
    </source>
</evidence>
<evidence type="ECO:0000256" key="7">
    <source>
        <dbReference type="ARBA" id="ARBA00023163"/>
    </source>
</evidence>
<dbReference type="STRING" id="36087.A0A077ZCR4"/>
<evidence type="ECO:0000256" key="13">
    <source>
        <dbReference type="ARBA" id="ARBA00033286"/>
    </source>
</evidence>
<gene>
    <name evidence="17" type="ORF">TTRE_0000649101</name>
</gene>
<dbReference type="InterPro" id="IPR050234">
    <property type="entry name" value="Nuclear_hormone_rcpt_NR1"/>
</dbReference>
<keyword evidence="2 14" id="KW-0479">Metal-binding</keyword>
<dbReference type="PROSITE" id="PS51030">
    <property type="entry name" value="NUCLEAR_REC_DBD_2"/>
    <property type="match status" value="1"/>
</dbReference>
<comment type="subcellular location">
    <subcellularLocation>
        <location evidence="14">Nucleus</location>
    </subcellularLocation>
</comment>
<evidence type="ECO:0000313" key="17">
    <source>
        <dbReference type="EMBL" id="CDW58186.1"/>
    </source>
</evidence>
<dbReference type="PRINTS" id="PR01283">
    <property type="entry name" value="ECDYSTEROIDR"/>
</dbReference>
<dbReference type="GO" id="GO:0035076">
    <property type="term" value="P:ecdysone receptor signaling pathway"/>
    <property type="evidence" value="ECO:0007669"/>
    <property type="project" value="InterPro"/>
</dbReference>
<evidence type="ECO:0000256" key="1">
    <source>
        <dbReference type="ARBA" id="ARBA00022052"/>
    </source>
</evidence>
<evidence type="ECO:0000256" key="3">
    <source>
        <dbReference type="ARBA" id="ARBA00022771"/>
    </source>
</evidence>
<keyword evidence="5 14" id="KW-0805">Transcription regulation</keyword>
<dbReference type="PANTHER" id="PTHR24082:SF507">
    <property type="entry name" value="BILE ACID RECEPTOR-RELATED"/>
    <property type="match status" value="1"/>
</dbReference>
<dbReference type="Pfam" id="PF00105">
    <property type="entry name" value="zf-C4"/>
    <property type="match status" value="1"/>
</dbReference>
<keyword evidence="18" id="KW-1185">Reference proteome</keyword>
<dbReference type="Gene3D" id="1.10.565.10">
    <property type="entry name" value="Retinoid X Receptor"/>
    <property type="match status" value="1"/>
</dbReference>
<dbReference type="SUPFAM" id="SSF57716">
    <property type="entry name" value="Glucocorticoid receptor-like (DNA-binding domain)"/>
    <property type="match status" value="1"/>
</dbReference>
<organism evidence="17 18">
    <name type="scientific">Trichuris trichiura</name>
    <name type="common">Whipworm</name>
    <name type="synonym">Trichocephalus trichiurus</name>
    <dbReference type="NCBI Taxonomy" id="36087"/>
    <lineage>
        <taxon>Eukaryota</taxon>
        <taxon>Metazoa</taxon>
        <taxon>Ecdysozoa</taxon>
        <taxon>Nematoda</taxon>
        <taxon>Enoplea</taxon>
        <taxon>Dorylaimia</taxon>
        <taxon>Trichinellida</taxon>
        <taxon>Trichuridae</taxon>
        <taxon>Trichuris</taxon>
    </lineage>
</organism>
<dbReference type="InterPro" id="IPR000536">
    <property type="entry name" value="Nucl_hrmn_rcpt_lig-bd"/>
</dbReference>
<evidence type="ECO:0000256" key="10">
    <source>
        <dbReference type="ARBA" id="ARBA00029963"/>
    </source>
</evidence>
<evidence type="ECO:0000256" key="5">
    <source>
        <dbReference type="ARBA" id="ARBA00023015"/>
    </source>
</evidence>
<dbReference type="EMBL" id="HG806282">
    <property type="protein sequence ID" value="CDW58186.1"/>
    <property type="molecule type" value="Genomic_DNA"/>
</dbReference>
<dbReference type="InterPro" id="IPR001723">
    <property type="entry name" value="Nuclear_hrmn_rcpt"/>
</dbReference>
<dbReference type="PANTHER" id="PTHR24082">
    <property type="entry name" value="NUCLEAR HORMONE RECEPTOR"/>
    <property type="match status" value="1"/>
</dbReference>
<evidence type="ECO:0000256" key="11">
    <source>
        <dbReference type="ARBA" id="ARBA00030794"/>
    </source>
</evidence>
<dbReference type="Pfam" id="PF00104">
    <property type="entry name" value="Hormone_recep"/>
    <property type="match status" value="1"/>
</dbReference>
<evidence type="ECO:0000256" key="8">
    <source>
        <dbReference type="ARBA" id="ARBA00023170"/>
    </source>
</evidence>
<keyword evidence="7 14" id="KW-0804">Transcription</keyword>